<accession>A0A2H3J5R6</accession>
<organism evidence="2 3">
    <name type="scientific">Wolfiporia cocos (strain MD-104)</name>
    <name type="common">Brown rot fungus</name>
    <dbReference type="NCBI Taxonomy" id="742152"/>
    <lineage>
        <taxon>Eukaryota</taxon>
        <taxon>Fungi</taxon>
        <taxon>Dikarya</taxon>
        <taxon>Basidiomycota</taxon>
        <taxon>Agaricomycotina</taxon>
        <taxon>Agaricomycetes</taxon>
        <taxon>Polyporales</taxon>
        <taxon>Phaeolaceae</taxon>
        <taxon>Wolfiporia</taxon>
    </lineage>
</organism>
<evidence type="ECO:0000313" key="3">
    <source>
        <dbReference type="Proteomes" id="UP000218811"/>
    </source>
</evidence>
<name>A0A2H3J5R6_WOLCO</name>
<sequence length="437" mass="50827">HLDQALYHILEAHICTFWHLISGVRNLCELQEQLLEALCTLASLLIKEHAGANTITILKSDPNGADELQIQASSFMHDTFQYVVLDRAIKYGNIGIMEGMVPHLLFRFICGHNSNYTIECLESTVSHFADEWPPAVRDYVRKHCWLINNTGKRDGFSSIDRAQERQIADIKVTHRSQGPSIDWDYLRKLHPAIPVIQAVSTHMRSEFATWKRYKRHTSPGDKQGINQLDQVYSTSKLHVTHPLHQAPPHNEAGTYYDDGILTLKKTMTRWIDAQTFERSTEQDWDSIIYNRCMRMANAVENILHILRCTVPSSRPRLHRATRRTYKVHPLYPLSHRYLRRPWRRCRPGSSLRLDRSLWLHLSTRARRKCERRRVRGVDEHGTRDRQPAHRLLEHRQAGLVRARRRTACTRPSGRRRAGVVVHHDDQLLVRVRCGCAS</sequence>
<dbReference type="InterPro" id="IPR046496">
    <property type="entry name" value="DUF6589"/>
</dbReference>
<keyword evidence="3" id="KW-1185">Reference proteome</keyword>
<dbReference type="EMBL" id="KB467931">
    <property type="protein sequence ID" value="PCH37580.1"/>
    <property type="molecule type" value="Genomic_DNA"/>
</dbReference>
<feature type="domain" description="DUF6589" evidence="1">
    <location>
        <begin position="2"/>
        <end position="216"/>
    </location>
</feature>
<dbReference type="Pfam" id="PF20231">
    <property type="entry name" value="DUF6589"/>
    <property type="match status" value="1"/>
</dbReference>
<evidence type="ECO:0000259" key="1">
    <source>
        <dbReference type="Pfam" id="PF20231"/>
    </source>
</evidence>
<reference evidence="2 3" key="1">
    <citation type="journal article" date="2012" name="Science">
        <title>The Paleozoic origin of enzymatic lignin decomposition reconstructed from 31 fungal genomes.</title>
        <authorList>
            <person name="Floudas D."/>
            <person name="Binder M."/>
            <person name="Riley R."/>
            <person name="Barry K."/>
            <person name="Blanchette R.A."/>
            <person name="Henrissat B."/>
            <person name="Martinez A.T."/>
            <person name="Otillar R."/>
            <person name="Spatafora J.W."/>
            <person name="Yadav J.S."/>
            <person name="Aerts A."/>
            <person name="Benoit I."/>
            <person name="Boyd A."/>
            <person name="Carlson A."/>
            <person name="Copeland A."/>
            <person name="Coutinho P.M."/>
            <person name="de Vries R.P."/>
            <person name="Ferreira P."/>
            <person name="Findley K."/>
            <person name="Foster B."/>
            <person name="Gaskell J."/>
            <person name="Glotzer D."/>
            <person name="Gorecki P."/>
            <person name="Heitman J."/>
            <person name="Hesse C."/>
            <person name="Hori C."/>
            <person name="Igarashi K."/>
            <person name="Jurgens J.A."/>
            <person name="Kallen N."/>
            <person name="Kersten P."/>
            <person name="Kohler A."/>
            <person name="Kuees U."/>
            <person name="Kumar T.K.A."/>
            <person name="Kuo A."/>
            <person name="LaButti K."/>
            <person name="Larrondo L.F."/>
            <person name="Lindquist E."/>
            <person name="Ling A."/>
            <person name="Lombard V."/>
            <person name="Lucas S."/>
            <person name="Lundell T."/>
            <person name="Martin R."/>
            <person name="McLaughlin D.J."/>
            <person name="Morgenstern I."/>
            <person name="Morin E."/>
            <person name="Murat C."/>
            <person name="Nagy L.G."/>
            <person name="Nolan M."/>
            <person name="Ohm R.A."/>
            <person name="Patyshakuliyeva A."/>
            <person name="Rokas A."/>
            <person name="Ruiz-Duenas F.J."/>
            <person name="Sabat G."/>
            <person name="Salamov A."/>
            <person name="Samejima M."/>
            <person name="Schmutz J."/>
            <person name="Slot J.C."/>
            <person name="St John F."/>
            <person name="Stenlid J."/>
            <person name="Sun H."/>
            <person name="Sun S."/>
            <person name="Syed K."/>
            <person name="Tsang A."/>
            <person name="Wiebenga A."/>
            <person name="Young D."/>
            <person name="Pisabarro A."/>
            <person name="Eastwood D.C."/>
            <person name="Martin F."/>
            <person name="Cullen D."/>
            <person name="Grigoriev I.V."/>
            <person name="Hibbett D.S."/>
        </authorList>
    </citation>
    <scope>NUCLEOTIDE SEQUENCE [LARGE SCALE GENOMIC DNA]</scope>
    <source>
        <strain evidence="2 3">MD-104</strain>
    </source>
</reference>
<proteinExistence type="predicted"/>
<gene>
    <name evidence="2" type="ORF">WOLCODRAFT_84034</name>
</gene>
<dbReference type="OrthoDB" id="2980978at2759"/>
<dbReference type="AlphaFoldDB" id="A0A2H3J5R6"/>
<dbReference type="Proteomes" id="UP000218811">
    <property type="component" value="Unassembled WGS sequence"/>
</dbReference>
<feature type="non-terminal residue" evidence="2">
    <location>
        <position position="1"/>
    </location>
</feature>
<evidence type="ECO:0000313" key="2">
    <source>
        <dbReference type="EMBL" id="PCH37580.1"/>
    </source>
</evidence>
<dbReference type="STRING" id="742152.A0A2H3J5R6"/>
<protein>
    <recommendedName>
        <fullName evidence="1">DUF6589 domain-containing protein</fullName>
    </recommendedName>
</protein>